<proteinExistence type="inferred from homology"/>
<reference evidence="5 6" key="1">
    <citation type="submission" date="2019-02" db="EMBL/GenBank/DDBJ databases">
        <title>Deep-cultivation of Planctomycetes and their phenomic and genomic characterization uncovers novel biology.</title>
        <authorList>
            <person name="Wiegand S."/>
            <person name="Jogler M."/>
            <person name="Boedeker C."/>
            <person name="Pinto D."/>
            <person name="Vollmers J."/>
            <person name="Rivas-Marin E."/>
            <person name="Kohn T."/>
            <person name="Peeters S.H."/>
            <person name="Heuer A."/>
            <person name="Rast P."/>
            <person name="Oberbeckmann S."/>
            <person name="Bunk B."/>
            <person name="Jeske O."/>
            <person name="Meyerdierks A."/>
            <person name="Storesund J.E."/>
            <person name="Kallscheuer N."/>
            <person name="Luecker S."/>
            <person name="Lage O.M."/>
            <person name="Pohl T."/>
            <person name="Merkel B.J."/>
            <person name="Hornburger P."/>
            <person name="Mueller R.-W."/>
            <person name="Bruemmer F."/>
            <person name="Labrenz M."/>
            <person name="Spormann A.M."/>
            <person name="Op Den Camp H."/>
            <person name="Overmann J."/>
            <person name="Amann R."/>
            <person name="Jetten M.S.M."/>
            <person name="Mascher T."/>
            <person name="Medema M.H."/>
            <person name="Devos D.P."/>
            <person name="Kaster A.-K."/>
            <person name="Ovreas L."/>
            <person name="Rohde M."/>
            <person name="Galperin M.Y."/>
            <person name="Jogler C."/>
        </authorList>
    </citation>
    <scope>NUCLEOTIDE SEQUENCE [LARGE SCALE GENOMIC DNA]</scope>
    <source>
        <strain evidence="5 6">CA13</strain>
    </source>
</reference>
<accession>A0A5C5YLJ0</accession>
<sequence>MNQQRCFDYQFDKQLTIHSAEEQMQPRIQMFLTPSLIVAAWVAMISTAMISTAMISISHAATPPPNVLVIIADDLGYSDVGCYGGEIATPNLDGLAAGGLRFTQFYNTARCWPTRSALLTGYYPQQIRRDAMPGATKGFGGRGIRPTWARTIAEYLRPAGYRNYHSGKWHVDGKPTANGFDRSDDATLGPGFFDSIKRKNRNPDFYRTTATADHAIECLKDHAANYSKKPFFQYVAFHAPHFPLHALPEDINRYRDRYLQGWDVLRAERHERQRRLGITSAKLSPLEPNVGPPYAFPDQIALLGTGELNRPLPWKELTEEQQRFQATKMAIHAAMIDRMDREIGRILSQLRSMEAMEDTLILFLSDNGASAEIMVRGEGHDPLAAPGSAATYLCLGPGFSSAANTPFRRHKTWVHEGGISTPFIVHWPKGIAARNEFRSTLAHVIDIAPTVLDLAGVERRNIHGPPISGKNLKHAFLSDKVALHEELWFYHEGNRALRKGDWKIVHSNASREFPWAQSKAAANETDDVIWSLYNLADDRAEQNDLASAQPERVKAMESRWTKMRDQFLRDVTREED</sequence>
<dbReference type="InterPro" id="IPR000917">
    <property type="entry name" value="Sulfatase_N"/>
</dbReference>
<name>A0A5C5YLJ0_9BACT</name>
<dbReference type="Gene3D" id="3.30.1120.10">
    <property type="match status" value="1"/>
</dbReference>
<dbReference type="PANTHER" id="PTHR42693">
    <property type="entry name" value="ARYLSULFATASE FAMILY MEMBER"/>
    <property type="match status" value="1"/>
</dbReference>
<dbReference type="Proteomes" id="UP000315010">
    <property type="component" value="Unassembled WGS sequence"/>
</dbReference>
<feature type="transmembrane region" description="Helical" evidence="3">
    <location>
        <begin position="31"/>
        <end position="55"/>
    </location>
</feature>
<dbReference type="SUPFAM" id="SSF53649">
    <property type="entry name" value="Alkaline phosphatase-like"/>
    <property type="match status" value="1"/>
</dbReference>
<protein>
    <submittedName>
        <fullName evidence="5">Arylsulfatase</fullName>
        <ecNumber evidence="5">3.1.6.1</ecNumber>
    </submittedName>
</protein>
<keyword evidence="2 5" id="KW-0378">Hydrolase</keyword>
<gene>
    <name evidence="5" type="primary">atsA_171</name>
    <name evidence="5" type="ORF">CA13_73250</name>
</gene>
<keyword evidence="6" id="KW-1185">Reference proteome</keyword>
<dbReference type="Pfam" id="PF00884">
    <property type="entry name" value="Sulfatase"/>
    <property type="match status" value="1"/>
</dbReference>
<dbReference type="AlphaFoldDB" id="A0A5C5YLJ0"/>
<keyword evidence="3" id="KW-1133">Transmembrane helix</keyword>
<feature type="domain" description="Sulfatase N-terminal" evidence="4">
    <location>
        <begin position="65"/>
        <end position="457"/>
    </location>
</feature>
<evidence type="ECO:0000256" key="2">
    <source>
        <dbReference type="ARBA" id="ARBA00022801"/>
    </source>
</evidence>
<keyword evidence="3" id="KW-0812">Transmembrane</keyword>
<dbReference type="Gene3D" id="3.40.720.10">
    <property type="entry name" value="Alkaline Phosphatase, subunit A"/>
    <property type="match status" value="1"/>
</dbReference>
<dbReference type="EC" id="3.1.6.1" evidence="5"/>
<dbReference type="InterPro" id="IPR017850">
    <property type="entry name" value="Alkaline_phosphatase_core_sf"/>
</dbReference>
<organism evidence="5 6">
    <name type="scientific">Novipirellula herctigrandis</name>
    <dbReference type="NCBI Taxonomy" id="2527986"/>
    <lineage>
        <taxon>Bacteria</taxon>
        <taxon>Pseudomonadati</taxon>
        <taxon>Planctomycetota</taxon>
        <taxon>Planctomycetia</taxon>
        <taxon>Pirellulales</taxon>
        <taxon>Pirellulaceae</taxon>
        <taxon>Novipirellula</taxon>
    </lineage>
</organism>
<dbReference type="CDD" id="cd16025">
    <property type="entry name" value="PAS_like"/>
    <property type="match status" value="1"/>
</dbReference>
<evidence type="ECO:0000313" key="5">
    <source>
        <dbReference type="EMBL" id="TWT75752.1"/>
    </source>
</evidence>
<evidence type="ECO:0000313" key="6">
    <source>
        <dbReference type="Proteomes" id="UP000315010"/>
    </source>
</evidence>
<dbReference type="GO" id="GO:0004065">
    <property type="term" value="F:arylsulfatase activity"/>
    <property type="evidence" value="ECO:0007669"/>
    <property type="project" value="UniProtKB-EC"/>
</dbReference>
<dbReference type="InterPro" id="IPR050738">
    <property type="entry name" value="Sulfatase"/>
</dbReference>
<evidence type="ECO:0000259" key="4">
    <source>
        <dbReference type="Pfam" id="PF00884"/>
    </source>
</evidence>
<dbReference type="EMBL" id="SJPJ01000003">
    <property type="protein sequence ID" value="TWT75752.1"/>
    <property type="molecule type" value="Genomic_DNA"/>
</dbReference>
<dbReference type="PANTHER" id="PTHR42693:SF53">
    <property type="entry name" value="ENDO-4-O-SULFATASE"/>
    <property type="match status" value="1"/>
</dbReference>
<comment type="caution">
    <text evidence="5">The sequence shown here is derived from an EMBL/GenBank/DDBJ whole genome shotgun (WGS) entry which is preliminary data.</text>
</comment>
<keyword evidence="3" id="KW-0472">Membrane</keyword>
<evidence type="ECO:0000256" key="1">
    <source>
        <dbReference type="ARBA" id="ARBA00008779"/>
    </source>
</evidence>
<evidence type="ECO:0000256" key="3">
    <source>
        <dbReference type="SAM" id="Phobius"/>
    </source>
</evidence>
<comment type="similarity">
    <text evidence="1">Belongs to the sulfatase family.</text>
</comment>